<evidence type="ECO:0000259" key="2">
    <source>
        <dbReference type="Pfam" id="PF00899"/>
    </source>
</evidence>
<keyword evidence="3" id="KW-0808">Transferase</keyword>
<dbReference type="SUPFAM" id="SSF69572">
    <property type="entry name" value="Activating enzymes of the ubiquitin-like proteins"/>
    <property type="match status" value="1"/>
</dbReference>
<dbReference type="InterPro" id="IPR000594">
    <property type="entry name" value="ThiF_NAD_FAD-bd"/>
</dbReference>
<dbReference type="GO" id="GO:0008641">
    <property type="term" value="F:ubiquitin-like modifier activating enzyme activity"/>
    <property type="evidence" value="ECO:0007669"/>
    <property type="project" value="InterPro"/>
</dbReference>
<dbReference type="GO" id="GO:0016779">
    <property type="term" value="F:nucleotidyltransferase activity"/>
    <property type="evidence" value="ECO:0007669"/>
    <property type="project" value="UniProtKB-KW"/>
</dbReference>
<dbReference type="OrthoDB" id="4426339at2"/>
<evidence type="ECO:0000256" key="1">
    <source>
        <dbReference type="SAM" id="MobiDB-lite"/>
    </source>
</evidence>
<accession>A0A5N5WF86</accession>
<gene>
    <name evidence="3" type="ORF">FRZ00_02660</name>
</gene>
<keyword evidence="3" id="KW-0548">Nucleotidyltransferase</keyword>
<feature type="region of interest" description="Disordered" evidence="1">
    <location>
        <begin position="386"/>
        <end position="421"/>
    </location>
</feature>
<proteinExistence type="predicted"/>
<organism evidence="3 4">
    <name type="scientific">Streptomyces mobaraensis</name>
    <name type="common">Streptoverticillium mobaraense</name>
    <dbReference type="NCBI Taxonomy" id="35621"/>
    <lineage>
        <taxon>Bacteria</taxon>
        <taxon>Bacillati</taxon>
        <taxon>Actinomycetota</taxon>
        <taxon>Actinomycetes</taxon>
        <taxon>Kitasatosporales</taxon>
        <taxon>Streptomycetaceae</taxon>
        <taxon>Streptomyces</taxon>
    </lineage>
</organism>
<dbReference type="AlphaFoldDB" id="A0A5N5WF86"/>
<dbReference type="InterPro" id="IPR035985">
    <property type="entry name" value="Ubiquitin-activating_enz"/>
</dbReference>
<sequence>MVGTDGGCGAAVLESLEDRGRTDGPGDAVVGGAGGAAGAHPVVKPALRRAWRRRDVLQLGMTRAHARVVGPVDTATASFLGLLDGTRGLPLLRAEAAAIGLPEGRADALVERLTRAGVLDDAHGGGRGGAALRSRGPALERLRPDLASLSVLHPAPGAALGLMAARQARRVQVRGAGRVGAAVAALLSASGVGQVDVLDGGYVEPWDVSPCGVGVERTGERRDAAARRVVREAAPLPRPRTRAREDEAGAGEFAPPLALTVFAPRDGVAVWAPDPAGAREAMAAGAPHLYAGVAEATGVVGPLVLPGRSACAECLALGRAERDAAWPRMVAQWKSGRRAEVPSCDMALATVVAGLTVSWALAFLDGGSAAGVGARLELALPGPDWSSRPVEPHPRCPCGAARSPEGGRARAAGAPHGTMPG</sequence>
<reference evidence="3 4" key="1">
    <citation type="journal article" date="2019" name="Microb. Cell Fact.">
        <title>Exploring novel herbicidin analogues by transcriptional regulator overexpression and MS/MS molecular networking.</title>
        <authorList>
            <person name="Shi Y."/>
            <person name="Gu R."/>
            <person name="Li Y."/>
            <person name="Wang X."/>
            <person name="Ren W."/>
            <person name="Li X."/>
            <person name="Wang L."/>
            <person name="Xie Y."/>
            <person name="Hong B."/>
        </authorList>
    </citation>
    <scope>NUCLEOTIDE SEQUENCE [LARGE SCALE GENOMIC DNA]</scope>
    <source>
        <strain evidence="3 4">US-43</strain>
    </source>
</reference>
<dbReference type="RefSeq" id="WP_152262339.1">
    <property type="nucleotide sequence ID" value="NZ_VOKX01000007.1"/>
</dbReference>
<feature type="compositionally biased region" description="Low complexity" evidence="1">
    <location>
        <begin position="399"/>
        <end position="414"/>
    </location>
</feature>
<dbReference type="Proteomes" id="UP000327000">
    <property type="component" value="Unassembled WGS sequence"/>
</dbReference>
<keyword evidence="4" id="KW-1185">Reference proteome</keyword>
<evidence type="ECO:0000313" key="3">
    <source>
        <dbReference type="EMBL" id="KAB7851058.1"/>
    </source>
</evidence>
<evidence type="ECO:0000313" key="4">
    <source>
        <dbReference type="Proteomes" id="UP000327000"/>
    </source>
</evidence>
<dbReference type="Pfam" id="PF00899">
    <property type="entry name" value="ThiF"/>
    <property type="match status" value="1"/>
</dbReference>
<name>A0A5N5WF86_STRMB</name>
<dbReference type="Gene3D" id="3.40.50.720">
    <property type="entry name" value="NAD(P)-binding Rossmann-like Domain"/>
    <property type="match status" value="1"/>
</dbReference>
<comment type="caution">
    <text evidence="3">The sequence shown here is derived from an EMBL/GenBank/DDBJ whole genome shotgun (WGS) entry which is preliminary data.</text>
</comment>
<protein>
    <submittedName>
        <fullName evidence="3">ThiF family adenylyltransferase</fullName>
    </submittedName>
</protein>
<feature type="domain" description="THIF-type NAD/FAD binding fold" evidence="2">
    <location>
        <begin position="168"/>
        <end position="398"/>
    </location>
</feature>
<dbReference type="EMBL" id="VOKX01000007">
    <property type="protein sequence ID" value="KAB7851058.1"/>
    <property type="molecule type" value="Genomic_DNA"/>
</dbReference>
<feature type="region of interest" description="Disordered" evidence="1">
    <location>
        <begin position="17"/>
        <end position="39"/>
    </location>
</feature>